<dbReference type="InterPro" id="IPR001841">
    <property type="entry name" value="Znf_RING"/>
</dbReference>
<dbReference type="PIRSF" id="PIRSF007860">
    <property type="entry name" value="VPS11"/>
    <property type="match status" value="1"/>
</dbReference>
<dbReference type="EMBL" id="CAJMWX010001317">
    <property type="protein sequence ID" value="CAE6480589.1"/>
    <property type="molecule type" value="Genomic_DNA"/>
</dbReference>
<keyword evidence="6 9" id="KW-0653">Protein transport</keyword>
<comment type="caution">
    <text evidence="14">The sequence shown here is derived from an EMBL/GenBank/DDBJ whole genome shotgun (WGS) entry which is preliminary data.</text>
</comment>
<dbReference type="AlphaFoldDB" id="A0A8H3CDY5"/>
<dbReference type="PANTHER" id="PTHR23323">
    <property type="entry name" value="VACUOLAR PROTEIN SORTING-ASSOCIATED PROTEIN"/>
    <property type="match status" value="1"/>
</dbReference>
<dbReference type="EC" id="2.3.2.27" evidence="9"/>
<keyword evidence="9" id="KW-0808">Transferase</keyword>
<protein>
    <recommendedName>
        <fullName evidence="9">E3 ubiquitin-protein ligase PEP5</fullName>
        <ecNumber evidence="9">2.3.2.27</ecNumber>
    </recommendedName>
</protein>
<evidence type="ECO:0000256" key="6">
    <source>
        <dbReference type="ARBA" id="ARBA00022927"/>
    </source>
</evidence>
<comment type="catalytic activity">
    <reaction evidence="9">
        <text>S-ubiquitinyl-[E2 ubiquitin-conjugating enzyme]-L-cysteine + [acceptor protein]-L-lysine = [E2 ubiquitin-conjugating enzyme]-L-cysteine + N(6)-ubiquitinyl-[acceptor protein]-L-lysine.</text>
        <dbReference type="EC" id="2.3.2.27"/>
    </reaction>
</comment>
<dbReference type="PANTHER" id="PTHR23323:SF24">
    <property type="entry name" value="VACUOLAR PROTEIN SORTING-ASSOCIATED PROTEIN 11 HOMOLOG"/>
    <property type="match status" value="1"/>
</dbReference>
<keyword evidence="3" id="KW-0479">Metal-binding</keyword>
<evidence type="ECO:0000256" key="12">
    <source>
        <dbReference type="SAM" id="MobiDB-lite"/>
    </source>
</evidence>
<keyword evidence="4 10" id="KW-0863">Zinc-finger</keyword>
<dbReference type="Pfam" id="PF23356">
    <property type="entry name" value="TPR_PEP5_VPS11"/>
    <property type="match status" value="1"/>
</dbReference>
<proteinExistence type="inferred from homology"/>
<evidence type="ECO:0000256" key="7">
    <source>
        <dbReference type="ARBA" id="ARBA00023136"/>
    </source>
</evidence>
<evidence type="ECO:0000256" key="5">
    <source>
        <dbReference type="ARBA" id="ARBA00022833"/>
    </source>
</evidence>
<dbReference type="Pfam" id="PF23341">
    <property type="entry name" value="PEP5_VPS11_N"/>
    <property type="match status" value="1"/>
</dbReference>
<dbReference type="CDD" id="cd16688">
    <property type="entry name" value="RING-H2_Vps11"/>
    <property type="match status" value="1"/>
</dbReference>
<dbReference type="InterPro" id="IPR057307">
    <property type="entry name" value="PEP5_VPS11_N"/>
</dbReference>
<comment type="similarity">
    <text evidence="1 9">Belongs to the VPS11 family.</text>
</comment>
<evidence type="ECO:0000256" key="2">
    <source>
        <dbReference type="ARBA" id="ARBA00022448"/>
    </source>
</evidence>
<dbReference type="InterPro" id="IPR057308">
    <property type="entry name" value="CHCR_PEP5_VPS11"/>
</dbReference>
<dbReference type="GO" id="GO:0030897">
    <property type="term" value="C:HOPS complex"/>
    <property type="evidence" value="ECO:0007669"/>
    <property type="project" value="UniProtKB-UniRule"/>
</dbReference>
<feature type="compositionally biased region" description="Polar residues" evidence="12">
    <location>
        <begin position="693"/>
        <end position="708"/>
    </location>
</feature>
<dbReference type="InterPro" id="IPR036322">
    <property type="entry name" value="WD40_repeat_dom_sf"/>
</dbReference>
<dbReference type="GO" id="GO:0007033">
    <property type="term" value="P:vacuole organization"/>
    <property type="evidence" value="ECO:0007669"/>
    <property type="project" value="TreeGrafter"/>
</dbReference>
<feature type="domain" description="RING-type" evidence="13">
    <location>
        <begin position="1009"/>
        <end position="1044"/>
    </location>
</feature>
<evidence type="ECO:0000256" key="3">
    <source>
        <dbReference type="ARBA" id="ARBA00022723"/>
    </source>
</evidence>
<evidence type="ECO:0000256" key="10">
    <source>
        <dbReference type="PROSITE-ProRule" id="PRU00175"/>
    </source>
</evidence>
<evidence type="ECO:0000256" key="1">
    <source>
        <dbReference type="ARBA" id="ARBA00007070"/>
    </source>
</evidence>
<name>A0A8H3CDY5_9AGAM</name>
<keyword evidence="5" id="KW-0862">Zinc</keyword>
<evidence type="ECO:0000256" key="9">
    <source>
        <dbReference type="PIRNR" id="PIRNR007860"/>
    </source>
</evidence>
<dbReference type="GO" id="GO:0048284">
    <property type="term" value="P:organelle fusion"/>
    <property type="evidence" value="ECO:0007669"/>
    <property type="project" value="TreeGrafter"/>
</dbReference>
<feature type="compositionally biased region" description="Pro residues" evidence="12">
    <location>
        <begin position="712"/>
        <end position="725"/>
    </location>
</feature>
<dbReference type="GO" id="GO:0030674">
    <property type="term" value="F:protein-macromolecule adaptor activity"/>
    <property type="evidence" value="ECO:0007669"/>
    <property type="project" value="TreeGrafter"/>
</dbReference>
<dbReference type="GO" id="GO:0061630">
    <property type="term" value="F:ubiquitin protein ligase activity"/>
    <property type="evidence" value="ECO:0007669"/>
    <property type="project" value="UniProtKB-EC"/>
</dbReference>
<feature type="repeat" description="CHCR" evidence="11">
    <location>
        <begin position="466"/>
        <end position="630"/>
    </location>
</feature>
<comment type="subunit">
    <text evidence="9">Component of the homotypic vacuole fusion and vacuole protein sorting (HOPS) complex. Component of the class C core vacuole/endosome tethering (CORVET) complex.</text>
</comment>
<evidence type="ECO:0000256" key="11">
    <source>
        <dbReference type="PROSITE-ProRule" id="PRU01006"/>
    </source>
</evidence>
<keyword evidence="9" id="KW-0926">Vacuole</keyword>
<dbReference type="GO" id="GO:0006886">
    <property type="term" value="P:intracellular protein transport"/>
    <property type="evidence" value="ECO:0007669"/>
    <property type="project" value="UniProtKB-UniRule"/>
</dbReference>
<evidence type="ECO:0000313" key="15">
    <source>
        <dbReference type="Proteomes" id="UP000663888"/>
    </source>
</evidence>
<dbReference type="PROSITE" id="PS50089">
    <property type="entry name" value="ZF_RING_2"/>
    <property type="match status" value="1"/>
</dbReference>
<sequence>MAKQRRPVAADDLGRHTIMATNTNAPAPAHRTFEFFTSTQVKDANDLASSPSVFKNVQEISLVESSSQGVVLADVHGSISILDRTFEPVKSWVAYPGGRTTHAVERKGILVSVGEEPLSRLPQLKVWDLEHADKKSPNLTQPTLLRSAAIKTTQPHPVMCIALTSSLSHFAMAMGDGTVLLYRHFDQSLFSGSGLGKPKPVMEGSGEPVTGLGFNDPNEAGEMFLFIVSTTHVYSLPVGPKAKTQSPTVVDEIGTDLGCAAMHPTTGQMVVAKKEALYMCGPSVRGRSYAYEGEKTAAYVHGHYVITVSPPITASADSSHPTVRNFAARLFGSSAKPLGNSESNTVEDLENSGPDISRVAVLDPELAFVAWRGAVSGGVKAVFAAPVPNSTALAPHVLTTRGNLVRLTEVPIQTMIQTMERQGRFVMALGLAKNRGVDEAGVAEIHREYGDYLYGKGDGDGAMSQYIQTIGFVRPSYVIRKFLDAQRILNLVTYLQVLHSRGLANADHTTLLLNTYTKLKDVDRLDQFIKSEVQRPTSAQEPNAPDSASSLPFDLDTAIRVCRQAGYFEHAAYLAKKYTRHEEYLRIQVEDAENYKEALEYLRGMGEDATEGNMARYGRALLEHLPDETTNLLVELCSGALQPKPVSALDTEFVDSPISARRLEPPARSRERPPKEKGKEDPKRHGTLDDKPSISSLSQTASAVTSVVPTPARAPSPAPPIPPPSPGQFFAHFVAHSKQFVQFLERVAEKRWGQSVNSLGVVNINPPNRALVELESELPEQAAVWNTLLELYLTSTNEKTKAIGVLRSGGDTIAGTLDLKLPFDTMHALILCSTFQFTDGLMLLWEQMGMYEDVLRFWMERALDPSIIPSPAGLDLESESKRASQRVLVHLEQYGPAHPHLYELVLRFLTSTSELLHRHSGDITKILDVIEREKIMPPLGVVQILARNGVASVGLVKAWLMTRINESRAEVESDRKLIESYRTETKAKLQEIAELSDPEHPRVFHVTRCATCGSSLDLPTIHFMCKHSYHQKCLPDQDIECPICARQHSVIREIRRTNERLADAHGVFMSSVAENGFEAVASAFGRGILSRKPDEENAGISVIV</sequence>
<gene>
    <name evidence="14" type="ORF">RDB_LOCUS124186</name>
</gene>
<keyword evidence="9" id="KW-0833">Ubl conjugation pathway</keyword>
<dbReference type="Pfam" id="PF17122">
    <property type="entry name" value="zf-C3H2C3"/>
    <property type="match status" value="1"/>
</dbReference>
<dbReference type="GO" id="GO:0007032">
    <property type="term" value="P:endosome organization"/>
    <property type="evidence" value="ECO:0007669"/>
    <property type="project" value="TreeGrafter"/>
</dbReference>
<dbReference type="SUPFAM" id="SSF57850">
    <property type="entry name" value="RING/U-box"/>
    <property type="match status" value="1"/>
</dbReference>
<dbReference type="Proteomes" id="UP000663888">
    <property type="component" value="Unassembled WGS sequence"/>
</dbReference>
<feature type="compositionally biased region" description="Basic and acidic residues" evidence="12">
    <location>
        <begin position="661"/>
        <end position="692"/>
    </location>
</feature>
<dbReference type="Pfam" id="PF12451">
    <property type="entry name" value="VPS11_C"/>
    <property type="match status" value="1"/>
</dbReference>
<evidence type="ECO:0000259" key="13">
    <source>
        <dbReference type="PROSITE" id="PS50089"/>
    </source>
</evidence>
<dbReference type="GO" id="GO:0033263">
    <property type="term" value="C:CORVET complex"/>
    <property type="evidence" value="ECO:0007669"/>
    <property type="project" value="UniProtKB-UniRule"/>
</dbReference>
<dbReference type="SUPFAM" id="SSF50978">
    <property type="entry name" value="WD40 repeat-like"/>
    <property type="match status" value="1"/>
</dbReference>
<reference evidence="14" key="1">
    <citation type="submission" date="2021-01" db="EMBL/GenBank/DDBJ databases">
        <authorList>
            <person name="Kaushik A."/>
        </authorList>
    </citation>
    <scope>NUCLEOTIDE SEQUENCE</scope>
    <source>
        <strain evidence="14">AG4-R118</strain>
    </source>
</reference>
<dbReference type="InterPro" id="IPR024763">
    <property type="entry name" value="VPS11_C"/>
</dbReference>
<evidence type="ECO:0000256" key="8">
    <source>
        <dbReference type="ARBA" id="ARBA00029433"/>
    </source>
</evidence>
<dbReference type="InterPro" id="IPR000547">
    <property type="entry name" value="Clathrin_H-chain/VPS_repeat"/>
</dbReference>
<dbReference type="GO" id="GO:0008270">
    <property type="term" value="F:zinc ion binding"/>
    <property type="evidence" value="ECO:0007669"/>
    <property type="project" value="UniProtKB-KW"/>
</dbReference>
<dbReference type="InterPro" id="IPR016528">
    <property type="entry name" value="VPS11"/>
</dbReference>
<evidence type="ECO:0000256" key="4">
    <source>
        <dbReference type="ARBA" id="ARBA00022771"/>
    </source>
</evidence>
<accession>A0A8H3CDY5</accession>
<keyword evidence="2 9" id="KW-0813">Transport</keyword>
<organism evidence="14 15">
    <name type="scientific">Rhizoctonia solani</name>
    <dbReference type="NCBI Taxonomy" id="456999"/>
    <lineage>
        <taxon>Eukaryota</taxon>
        <taxon>Fungi</taxon>
        <taxon>Dikarya</taxon>
        <taxon>Basidiomycota</taxon>
        <taxon>Agaricomycotina</taxon>
        <taxon>Agaricomycetes</taxon>
        <taxon>Cantharellales</taxon>
        <taxon>Ceratobasidiaceae</taxon>
        <taxon>Rhizoctonia</taxon>
    </lineage>
</organism>
<dbReference type="GO" id="GO:0000329">
    <property type="term" value="C:fungal-type vacuole membrane"/>
    <property type="evidence" value="ECO:0007669"/>
    <property type="project" value="UniProtKB-UniRule"/>
</dbReference>
<comment type="subcellular location">
    <subcellularLocation>
        <location evidence="8">Endomembrane system</location>
        <topology evidence="8">Peripheral membrane protein</topology>
        <orientation evidence="8">Cytoplasmic side</orientation>
    </subcellularLocation>
    <subcellularLocation>
        <location evidence="9">Vacuole membrane</location>
        <topology evidence="9">Peripheral membrane protein</topology>
        <orientation evidence="9">Cytoplasmic side</orientation>
    </subcellularLocation>
</comment>
<evidence type="ECO:0000313" key="14">
    <source>
        <dbReference type="EMBL" id="CAE6480589.1"/>
    </source>
</evidence>
<dbReference type="PROSITE" id="PS50236">
    <property type="entry name" value="CHCR"/>
    <property type="match status" value="1"/>
</dbReference>
<feature type="region of interest" description="Disordered" evidence="12">
    <location>
        <begin position="657"/>
        <end position="725"/>
    </location>
</feature>
<dbReference type="GO" id="GO:0006904">
    <property type="term" value="P:vesicle docking involved in exocytosis"/>
    <property type="evidence" value="ECO:0007669"/>
    <property type="project" value="TreeGrafter"/>
</dbReference>
<keyword evidence="7 9" id="KW-0472">Membrane</keyword>